<keyword evidence="8 9" id="KW-0472">Membrane</keyword>
<feature type="transmembrane region" description="Helical" evidence="9">
    <location>
        <begin position="143"/>
        <end position="169"/>
    </location>
</feature>
<protein>
    <recommendedName>
        <fullName evidence="10">Molybdenum transport system permease</fullName>
    </recommendedName>
</protein>
<evidence type="ECO:0000313" key="12">
    <source>
        <dbReference type="EMBL" id="AIY84664.1"/>
    </source>
</evidence>
<comment type="function">
    <text evidence="10">Part of the binding-protein-dependent transport system for molybdenum; probably responsible for the translocation of the substrate across the membrane.</text>
</comment>
<evidence type="ECO:0000256" key="7">
    <source>
        <dbReference type="ARBA" id="ARBA00022989"/>
    </source>
</evidence>
<keyword evidence="4 10" id="KW-1003">Cell membrane</keyword>
<proteinExistence type="inferred from homology"/>
<keyword evidence="7 9" id="KW-1133">Transmembrane helix</keyword>
<sequence length="218" mass="24016">MILNAFYISFKVVVVSVIISLIVTLIAINILIEKKVKGKNLIETIMIFPMFLPPSAVGYLVLIALGRRGFLGSILYENFNISIIFTWFAAVIVGVIVSLPVMYQSIKTSILSIDEDIKNAAREMGASEFQVFRKISLPLCRKGILTGLILSIARVFGEFGATILVAGNIPGETQTVPMAMYYAIENNDVLASKTILIIIVIISIVLTCLYNKILKRIV</sequence>
<dbReference type="InterPro" id="IPR035906">
    <property type="entry name" value="MetI-like_sf"/>
</dbReference>
<dbReference type="InterPro" id="IPR011867">
    <property type="entry name" value="ModB_ABC"/>
</dbReference>
<evidence type="ECO:0000256" key="8">
    <source>
        <dbReference type="ARBA" id="ARBA00023136"/>
    </source>
</evidence>
<evidence type="ECO:0000313" key="13">
    <source>
        <dbReference type="Proteomes" id="UP000030635"/>
    </source>
</evidence>
<dbReference type="PANTHER" id="PTHR30183">
    <property type="entry name" value="MOLYBDENUM TRANSPORT SYSTEM PERMEASE PROTEIN MODB"/>
    <property type="match status" value="1"/>
</dbReference>
<accession>A0A0A7FYF1</accession>
<feature type="domain" description="ABC transmembrane type-1" evidence="11">
    <location>
        <begin position="2"/>
        <end position="210"/>
    </location>
</feature>
<dbReference type="KEGG" id="cbv:U729_1825"/>
<dbReference type="GO" id="GO:0015098">
    <property type="term" value="F:molybdate ion transmembrane transporter activity"/>
    <property type="evidence" value="ECO:0007669"/>
    <property type="project" value="UniProtKB-UniRule"/>
</dbReference>
<comment type="similarity">
    <text evidence="2 10">Belongs to the binding-protein-dependent transport system permease family. CysTW subfamily.</text>
</comment>
<dbReference type="eggNOG" id="COG4149">
    <property type="taxonomic scope" value="Bacteria"/>
</dbReference>
<evidence type="ECO:0000256" key="2">
    <source>
        <dbReference type="ARBA" id="ARBA00007069"/>
    </source>
</evidence>
<evidence type="ECO:0000256" key="6">
    <source>
        <dbReference type="ARBA" id="ARBA00022692"/>
    </source>
</evidence>
<dbReference type="EMBL" id="CP006905">
    <property type="protein sequence ID" value="AIY84664.1"/>
    <property type="molecule type" value="Genomic_DNA"/>
</dbReference>
<dbReference type="RefSeq" id="WP_039313956.1">
    <property type="nucleotide sequence ID" value="NZ_CP006905.1"/>
</dbReference>
<dbReference type="OrthoDB" id="9795403at2"/>
<evidence type="ECO:0000256" key="1">
    <source>
        <dbReference type="ARBA" id="ARBA00004651"/>
    </source>
</evidence>
<dbReference type="GO" id="GO:0005886">
    <property type="term" value="C:plasma membrane"/>
    <property type="evidence" value="ECO:0007669"/>
    <property type="project" value="UniProtKB-SubCell"/>
</dbReference>
<dbReference type="Proteomes" id="UP000030635">
    <property type="component" value="Chromosome"/>
</dbReference>
<keyword evidence="5 10" id="KW-0500">Molybdenum</keyword>
<feature type="transmembrane region" description="Helical" evidence="9">
    <location>
        <begin position="44"/>
        <end position="67"/>
    </location>
</feature>
<evidence type="ECO:0000256" key="5">
    <source>
        <dbReference type="ARBA" id="ARBA00022505"/>
    </source>
</evidence>
<evidence type="ECO:0000256" key="4">
    <source>
        <dbReference type="ARBA" id="ARBA00022475"/>
    </source>
</evidence>
<keyword evidence="6 9" id="KW-0812">Transmembrane</keyword>
<feature type="transmembrane region" description="Helical" evidence="9">
    <location>
        <begin position="6"/>
        <end position="32"/>
    </location>
</feature>
<dbReference type="AlphaFoldDB" id="A0A0A7FYF1"/>
<reference evidence="12 13" key="1">
    <citation type="journal article" date="2015" name="Infect. Genet. Evol.">
        <title>Genomic sequences of six botulinum neurotoxin-producing strains representing three clostridial species illustrate the mobility and diversity of botulinum neurotoxin genes.</title>
        <authorList>
            <person name="Smith T.J."/>
            <person name="Hill K.K."/>
            <person name="Xie G."/>
            <person name="Foley B.T."/>
            <person name="Williamson C.H."/>
            <person name="Foster J.T."/>
            <person name="Johnson S.L."/>
            <person name="Chertkov O."/>
            <person name="Teshima H."/>
            <person name="Gibbons H.S."/>
            <person name="Johnsky L.A."/>
            <person name="Karavis M.A."/>
            <person name="Smith L.A."/>
        </authorList>
    </citation>
    <scope>NUCLEOTIDE SEQUENCE [LARGE SCALE GENOMIC DNA]</scope>
    <source>
        <strain evidence="12">Sullivan</strain>
    </source>
</reference>
<dbReference type="PANTHER" id="PTHR30183:SF3">
    <property type="entry name" value="MOLYBDENUM TRANSPORT SYSTEM PERMEASE PROTEIN MODB"/>
    <property type="match status" value="1"/>
</dbReference>
<dbReference type="STRING" id="1561.NPD11_1194"/>
<gene>
    <name evidence="12" type="primary">modB</name>
    <name evidence="12" type="ORF">U729_1825</name>
</gene>
<keyword evidence="13" id="KW-1185">Reference proteome</keyword>
<feature type="transmembrane region" description="Helical" evidence="9">
    <location>
        <begin position="79"/>
        <end position="103"/>
    </location>
</feature>
<feature type="transmembrane region" description="Helical" evidence="9">
    <location>
        <begin position="189"/>
        <end position="210"/>
    </location>
</feature>
<dbReference type="Pfam" id="PF00528">
    <property type="entry name" value="BPD_transp_1"/>
    <property type="match status" value="1"/>
</dbReference>
<evidence type="ECO:0000256" key="10">
    <source>
        <dbReference type="RuleBase" id="RU365097"/>
    </source>
</evidence>
<dbReference type="Gene3D" id="1.10.3720.10">
    <property type="entry name" value="MetI-like"/>
    <property type="match status" value="1"/>
</dbReference>
<dbReference type="InterPro" id="IPR000515">
    <property type="entry name" value="MetI-like"/>
</dbReference>
<evidence type="ECO:0000259" key="11">
    <source>
        <dbReference type="PROSITE" id="PS50928"/>
    </source>
</evidence>
<organism evidence="12 13">
    <name type="scientific">Clostridium baratii str. Sullivan</name>
    <dbReference type="NCBI Taxonomy" id="1415775"/>
    <lineage>
        <taxon>Bacteria</taxon>
        <taxon>Bacillati</taxon>
        <taxon>Bacillota</taxon>
        <taxon>Clostridia</taxon>
        <taxon>Eubacteriales</taxon>
        <taxon>Clostridiaceae</taxon>
        <taxon>Clostridium</taxon>
    </lineage>
</organism>
<dbReference type="SUPFAM" id="SSF161098">
    <property type="entry name" value="MetI-like"/>
    <property type="match status" value="1"/>
</dbReference>
<dbReference type="PROSITE" id="PS50928">
    <property type="entry name" value="ABC_TM1"/>
    <property type="match status" value="1"/>
</dbReference>
<evidence type="ECO:0000256" key="9">
    <source>
        <dbReference type="RuleBase" id="RU363032"/>
    </source>
</evidence>
<dbReference type="CDD" id="cd06261">
    <property type="entry name" value="TM_PBP2"/>
    <property type="match status" value="1"/>
</dbReference>
<dbReference type="NCBIfam" id="TIGR02141">
    <property type="entry name" value="modB_ABC"/>
    <property type="match status" value="1"/>
</dbReference>
<comment type="subcellular location">
    <subcellularLocation>
        <location evidence="1 9">Cell membrane</location>
        <topology evidence="1 9">Multi-pass membrane protein</topology>
    </subcellularLocation>
</comment>
<dbReference type="HOGENOM" id="CLU_016047_14_3_9"/>
<evidence type="ECO:0000256" key="3">
    <source>
        <dbReference type="ARBA" id="ARBA00022448"/>
    </source>
</evidence>
<keyword evidence="3 9" id="KW-0813">Transport</keyword>
<name>A0A0A7FYF1_9CLOT</name>